<dbReference type="PANTHER" id="PTHR39339">
    <property type="entry name" value="SLR1444 PROTEIN"/>
    <property type="match status" value="1"/>
</dbReference>
<name>A0A1M4ZX90_9CLOT</name>
<protein>
    <submittedName>
        <fullName evidence="2">CHAD domain-containing protein</fullName>
    </submittedName>
</protein>
<dbReference type="AlphaFoldDB" id="A0A1M4ZX90"/>
<dbReference type="RefSeq" id="WP_072853086.1">
    <property type="nucleotide sequence ID" value="NZ_FQVI01000017.1"/>
</dbReference>
<evidence type="ECO:0000313" key="3">
    <source>
        <dbReference type="Proteomes" id="UP000184245"/>
    </source>
</evidence>
<feature type="domain" description="CHAD" evidence="1">
    <location>
        <begin position="170"/>
        <end position="456"/>
    </location>
</feature>
<dbReference type="STRING" id="1122155.SAMN02745158_02943"/>
<dbReference type="InterPro" id="IPR007899">
    <property type="entry name" value="CHAD_dom"/>
</dbReference>
<accession>A0A1M4ZX90</accession>
<dbReference type="Gene3D" id="1.40.20.10">
    <property type="entry name" value="CHAD domain"/>
    <property type="match status" value="1"/>
</dbReference>
<dbReference type="OrthoDB" id="9777271at2"/>
<gene>
    <name evidence="2" type="ORF">SAMN02745158_02943</name>
</gene>
<dbReference type="Proteomes" id="UP000184245">
    <property type="component" value="Unassembled WGS sequence"/>
</dbReference>
<reference evidence="2 3" key="1">
    <citation type="submission" date="2016-11" db="EMBL/GenBank/DDBJ databases">
        <authorList>
            <person name="Jaros S."/>
            <person name="Januszkiewicz K."/>
            <person name="Wedrychowicz H."/>
        </authorList>
    </citation>
    <scope>NUCLEOTIDE SEQUENCE [LARGE SCALE GENOMIC DNA]</scope>
    <source>
        <strain evidence="2 3">DSM 17459</strain>
    </source>
</reference>
<keyword evidence="3" id="KW-1185">Reference proteome</keyword>
<dbReference type="SMART" id="SM00880">
    <property type="entry name" value="CHAD"/>
    <property type="match status" value="1"/>
</dbReference>
<dbReference type="PROSITE" id="PS51708">
    <property type="entry name" value="CHAD"/>
    <property type="match status" value="1"/>
</dbReference>
<organism evidence="2 3">
    <name type="scientific">Lactonifactor longoviformis DSM 17459</name>
    <dbReference type="NCBI Taxonomy" id="1122155"/>
    <lineage>
        <taxon>Bacteria</taxon>
        <taxon>Bacillati</taxon>
        <taxon>Bacillota</taxon>
        <taxon>Clostridia</taxon>
        <taxon>Eubacteriales</taxon>
        <taxon>Clostridiaceae</taxon>
        <taxon>Lactonifactor</taxon>
    </lineage>
</organism>
<dbReference type="InterPro" id="IPR038186">
    <property type="entry name" value="CHAD_dom_sf"/>
</dbReference>
<sequence>MDKIMAKRNYIRNPREKVRHWGAKELCSIFGLSYDTRKENAKLAELIFRAVSEDYQVPRSYASIASRAFLLKGIGEGILEEDSLALEGDIVLTHPLKSLSDKENILLAAVLTGMRTHVMDGAGVKEYLKKMQVSKKYVPVVEAAMESVQLAEKQAIPSEEKCPGGRKAGCSSFSGQLELYVSKQLDTIRQLTEKTPDYGDPEAIHDLRVAFRKLYSVTEVFSHYMKPRWSFCYQPQLNRNLKRLGALRDLDVLNQKQIVFLEKEGISPDVFPVWNKITGERREGCLTAMDQYFSSDEFPKLAAAMEEEIKRGICTPVLHRGKGACIFFPEEVKKEGVWRAVMKIKAQKNWMEGLLVPEPVLHKLRLSFKELRYVLDFFREILDKEEAEMLEAARLFQEVLGDLHDETVLLQEIRKLCKKQEKYQMDPEERTYLKKFEHFSEKERDRHYALFEKHWNAFCRKYI</sequence>
<dbReference type="Pfam" id="PF05235">
    <property type="entry name" value="CHAD"/>
    <property type="match status" value="1"/>
</dbReference>
<dbReference type="EMBL" id="FQVI01000017">
    <property type="protein sequence ID" value="SHF22598.1"/>
    <property type="molecule type" value="Genomic_DNA"/>
</dbReference>
<evidence type="ECO:0000313" key="2">
    <source>
        <dbReference type="EMBL" id="SHF22598.1"/>
    </source>
</evidence>
<evidence type="ECO:0000259" key="1">
    <source>
        <dbReference type="PROSITE" id="PS51708"/>
    </source>
</evidence>
<proteinExistence type="predicted"/>
<dbReference type="PANTHER" id="PTHR39339:SF1">
    <property type="entry name" value="CHAD DOMAIN-CONTAINING PROTEIN"/>
    <property type="match status" value="1"/>
</dbReference>